<dbReference type="InterPro" id="IPR045768">
    <property type="entry name" value="SpoIIE_N"/>
</dbReference>
<evidence type="ECO:0000313" key="5">
    <source>
        <dbReference type="Proteomes" id="UP000260664"/>
    </source>
</evidence>
<dbReference type="EMBL" id="QSQQ01000006">
    <property type="protein sequence ID" value="RGK48848.1"/>
    <property type="molecule type" value="Genomic_DNA"/>
</dbReference>
<dbReference type="Pfam" id="PF07228">
    <property type="entry name" value="SpoIIE"/>
    <property type="match status" value="1"/>
</dbReference>
<reference evidence="5 6" key="1">
    <citation type="submission" date="2018-08" db="EMBL/GenBank/DDBJ databases">
        <title>A genome reference for cultivated species of the human gut microbiota.</title>
        <authorList>
            <person name="Zou Y."/>
            <person name="Xue W."/>
            <person name="Luo G."/>
        </authorList>
    </citation>
    <scope>NUCLEOTIDE SEQUENCE [LARGE SCALE GENOMIC DNA]</scope>
    <source>
        <strain evidence="4 6">TF11-11</strain>
        <strain evidence="3 5">TM09-19AC</strain>
    </source>
</reference>
<feature type="domain" description="PPM-type phosphatase" evidence="2">
    <location>
        <begin position="255"/>
        <end position="466"/>
    </location>
</feature>
<comment type="caution">
    <text evidence="4">The sequence shown here is derived from an EMBL/GenBank/DDBJ whole genome shotgun (WGS) entry which is preliminary data.</text>
</comment>
<gene>
    <name evidence="4" type="ORF">DXD10_05930</name>
    <name evidence="3" type="ORF">DXD84_13730</name>
</gene>
<accession>A0A3E4MG98</accession>
<name>A0A3E4MG98_9FIRM</name>
<dbReference type="Proteomes" id="UP000260664">
    <property type="component" value="Unassembled WGS sequence"/>
</dbReference>
<dbReference type="PANTHER" id="PTHR43156:SF2">
    <property type="entry name" value="STAGE II SPORULATION PROTEIN E"/>
    <property type="match status" value="1"/>
</dbReference>
<dbReference type="SMART" id="SM00331">
    <property type="entry name" value="PP2C_SIG"/>
    <property type="match status" value="1"/>
</dbReference>
<dbReference type="Proteomes" id="UP000261208">
    <property type="component" value="Unassembled WGS sequence"/>
</dbReference>
<protein>
    <submittedName>
        <fullName evidence="4">Serine/threonine protein phosphatase</fullName>
    </submittedName>
</protein>
<evidence type="ECO:0000313" key="3">
    <source>
        <dbReference type="EMBL" id="RGI80951.1"/>
    </source>
</evidence>
<sequence length="469" mass="52782">MQELKERGAQIFTNPYVIQVDKFAGSLKKLSDTFSKLEDYRATFTNEENDDIFERVTQKVCRECENREKCLGERRQQTYYMMREILCAVQDYGAELNVELKRRLMKQCLLAPRFLRETLENYENVRQKLIWNNKMVQNREGFAAQLNDLAKTLCYTTHELDAGIFEDEHLKKKIRNQLKKSGIKILSSVFYMTAQGKYEIHLTLKASKGHIVAMKELASEVGKMAGRIMVPGRGERPIIGDEYCTVACVEGARFHTIQGVAKIGKGSEKISGDTFLTSDLPGGRKGVALSDGMGSGERAFRESTMVVEMLEELLNAGFPVKTAVQIMNTALVTGREEVMFSTIDVAIIDLYDASCEIVKAGAATTYIKRKDEVEEVHSISLPIGALARLDIEPERRQLEDGDFLIMVTDGVLDTLPTGKQDSLMEEFICQVESQNPGEMAHHILNRVMEYAGAAPLDDMTILVTGIWKL</sequence>
<dbReference type="EMBL" id="QSOI01000025">
    <property type="protein sequence ID" value="RGI80951.1"/>
    <property type="molecule type" value="Genomic_DNA"/>
</dbReference>
<dbReference type="RefSeq" id="WP_117495811.1">
    <property type="nucleotide sequence ID" value="NZ_QSOI01000025.1"/>
</dbReference>
<dbReference type="Gene3D" id="3.60.40.10">
    <property type="entry name" value="PPM-type phosphatase domain"/>
    <property type="match status" value="1"/>
</dbReference>
<dbReference type="Pfam" id="PF19732">
    <property type="entry name" value="SpoIIE_N"/>
    <property type="match status" value="1"/>
</dbReference>
<dbReference type="AlphaFoldDB" id="A0A3E4MG98"/>
<dbReference type="InterPro" id="IPR001932">
    <property type="entry name" value="PPM-type_phosphatase-like_dom"/>
</dbReference>
<evidence type="ECO:0000259" key="2">
    <source>
        <dbReference type="SMART" id="SM00331"/>
    </source>
</evidence>
<dbReference type="SUPFAM" id="SSF81606">
    <property type="entry name" value="PP2C-like"/>
    <property type="match status" value="1"/>
</dbReference>
<evidence type="ECO:0000313" key="4">
    <source>
        <dbReference type="EMBL" id="RGK48848.1"/>
    </source>
</evidence>
<dbReference type="InterPro" id="IPR052016">
    <property type="entry name" value="Bact_Sigma-Reg"/>
</dbReference>
<keyword evidence="1" id="KW-0378">Hydrolase</keyword>
<evidence type="ECO:0000313" key="6">
    <source>
        <dbReference type="Proteomes" id="UP000261208"/>
    </source>
</evidence>
<evidence type="ECO:0000256" key="1">
    <source>
        <dbReference type="ARBA" id="ARBA00022801"/>
    </source>
</evidence>
<dbReference type="InterPro" id="IPR036457">
    <property type="entry name" value="PPM-type-like_dom_sf"/>
</dbReference>
<dbReference type="PANTHER" id="PTHR43156">
    <property type="entry name" value="STAGE II SPORULATION PROTEIN E-RELATED"/>
    <property type="match status" value="1"/>
</dbReference>
<organism evidence="4 6">
    <name type="scientific">Dorea formicigenerans</name>
    <dbReference type="NCBI Taxonomy" id="39486"/>
    <lineage>
        <taxon>Bacteria</taxon>
        <taxon>Bacillati</taxon>
        <taxon>Bacillota</taxon>
        <taxon>Clostridia</taxon>
        <taxon>Lachnospirales</taxon>
        <taxon>Lachnospiraceae</taxon>
        <taxon>Dorea</taxon>
    </lineage>
</organism>
<dbReference type="GO" id="GO:0016791">
    <property type="term" value="F:phosphatase activity"/>
    <property type="evidence" value="ECO:0007669"/>
    <property type="project" value="TreeGrafter"/>
</dbReference>
<proteinExistence type="predicted"/>